<comment type="caution">
    <text evidence="4">The sequence shown here is derived from an EMBL/GenBank/DDBJ whole genome shotgun (WGS) entry which is preliminary data.</text>
</comment>
<feature type="domain" description="RND related barrel-sandwich hybrid" evidence="3">
    <location>
        <begin position="57"/>
        <end position="246"/>
    </location>
</feature>
<gene>
    <name evidence="4" type="ORF">HZF24_08175</name>
</gene>
<dbReference type="RefSeq" id="WP_179237808.1">
    <property type="nucleotide sequence ID" value="NZ_JACBNQ010000007.1"/>
</dbReference>
<accession>A0A974BJ38</accession>
<dbReference type="EMBL" id="JACBNQ010000007">
    <property type="protein sequence ID" value="NYB74118.1"/>
    <property type="molecule type" value="Genomic_DNA"/>
</dbReference>
<name>A0A974BJ38_SEDHY</name>
<organism evidence="4 5">
    <name type="scientific">Sedimentibacter hydroxybenzoicus DSM 7310</name>
    <dbReference type="NCBI Taxonomy" id="1123245"/>
    <lineage>
        <taxon>Bacteria</taxon>
        <taxon>Bacillati</taxon>
        <taxon>Bacillota</taxon>
        <taxon>Tissierellia</taxon>
        <taxon>Sedimentibacter</taxon>
    </lineage>
</organism>
<evidence type="ECO:0000259" key="2">
    <source>
        <dbReference type="Pfam" id="PF26011"/>
    </source>
</evidence>
<protein>
    <recommendedName>
        <fullName evidence="6">Membrane fusion protein</fullName>
    </recommendedName>
</protein>
<keyword evidence="1" id="KW-1133">Transmembrane helix</keyword>
<dbReference type="Pfam" id="PF26018">
    <property type="entry name" value="BSH_RND_rel"/>
    <property type="match status" value="1"/>
</dbReference>
<evidence type="ECO:0008006" key="6">
    <source>
        <dbReference type="Google" id="ProtNLM"/>
    </source>
</evidence>
<keyword evidence="5" id="KW-1185">Reference proteome</keyword>
<evidence type="ECO:0000259" key="3">
    <source>
        <dbReference type="Pfam" id="PF26018"/>
    </source>
</evidence>
<dbReference type="InterPro" id="IPR058729">
    <property type="entry name" value="Beta-barrel_RND-rel"/>
</dbReference>
<evidence type="ECO:0000313" key="4">
    <source>
        <dbReference type="EMBL" id="NYB74118.1"/>
    </source>
</evidence>
<proteinExistence type="predicted"/>
<dbReference type="AlphaFoldDB" id="A0A974BJ38"/>
<dbReference type="InterPro" id="IPR058709">
    <property type="entry name" value="BSH_RND-rel"/>
</dbReference>
<sequence>MAKRKNFGIKNFFFSLIAVCIVIYIFQSLHGSVETIVAEKGDLENIIQAEGIIVKDEKIYNATLDGSVTYYYEEGTKVKQGQLIANLNTDSNSVQINKQIAEIEAAINSKKKNSESVAATESLALYEDNIQASILKSELDNMYNIVGQVDNNGALIVNQGIYDSYDINQLENMKKDLEKSISTNKVSYYSAKSGIITYKIDGLEEAYNIEDVYNLTASSTLKKEYTTSDKFNKETVSANEGILKIIRNFDYYIAATVDNEKAKLFTENKYIKTRIHSDGQYHEVWGFIKKINYGSEQSVLILYFDDYFYKIYDKRYVDLELITDIYEGIKINTKSLTEKDGMTGVYVQDASNIIKFFPVEIIGMDENFTIVALGEYVEKDERRIIKIDEKNYFTVKIFDKVILEPEMVYEGQIAD</sequence>
<reference evidence="4" key="1">
    <citation type="submission" date="2020-07" db="EMBL/GenBank/DDBJ databases">
        <title>Genomic analysis of a strain of Sedimentibacter Hydroxybenzoicus DSM7310.</title>
        <authorList>
            <person name="Ma S."/>
        </authorList>
    </citation>
    <scope>NUCLEOTIDE SEQUENCE</scope>
    <source>
        <strain evidence="4">DSM 7310</strain>
    </source>
</reference>
<dbReference type="Proteomes" id="UP000611629">
    <property type="component" value="Unassembled WGS sequence"/>
</dbReference>
<feature type="domain" description="RND related beta-barrel" evidence="2">
    <location>
        <begin position="251"/>
        <end position="323"/>
    </location>
</feature>
<evidence type="ECO:0000313" key="5">
    <source>
        <dbReference type="Proteomes" id="UP000611629"/>
    </source>
</evidence>
<evidence type="ECO:0000256" key="1">
    <source>
        <dbReference type="SAM" id="Phobius"/>
    </source>
</evidence>
<feature type="transmembrane region" description="Helical" evidence="1">
    <location>
        <begin position="12"/>
        <end position="30"/>
    </location>
</feature>
<keyword evidence="1" id="KW-0812">Transmembrane</keyword>
<keyword evidence="1" id="KW-0472">Membrane</keyword>
<dbReference type="Pfam" id="PF26011">
    <property type="entry name" value="Beta-barrel_RND_rel"/>
    <property type="match status" value="1"/>
</dbReference>